<evidence type="ECO:0000256" key="5">
    <source>
        <dbReference type="HAMAP-Rule" id="MF_01024"/>
    </source>
</evidence>
<dbReference type="InterPro" id="IPR022695">
    <property type="entry name" value="Histidinol_DH_monofunct"/>
</dbReference>
<sequence>MPVLDYPSSAAEERLLRIERRRPGADPELESRVSEILSAVRREGDAALVGFTRRFDAPEFREEQLLVSEREVQAAYDRVDRSFFDTLERARAHIEAFHRWQLRSSWFMTRDDGTFLGQILRPVASAGLYIPGGKGGETPLISTVLMTAVPARVAGVSDIAMVTPPRRDGTVNPYLLVTAKEVGVRRIHRIGSAWAVAALAFGTPSVRPVDVIVGPGNIYVTLAKKLVSGEVGIDLLAGPSEILVLADETASPEHVAADLLSQAEHDPLASAVLVTTDPSLARAAAVGLERRLGELPRRDVIREALNRYGAIFRVQNLEQAVGLANRLAPEHLEIQVRDPWACLGKIHNAGAVFIGTHTPEPIGDYFAGPNHVLPTAGTARFASALSVDHFVKKTSIVAYSQEAFARDAEAVMQLARLEGLDAHAASIRARMEADQR</sequence>
<name>A0A4P8L878_9BACT</name>
<feature type="binding site" evidence="5 8">
    <location>
        <position position="240"/>
    </location>
    <ligand>
        <name>substrate</name>
    </ligand>
</feature>
<feature type="binding site" evidence="5 8">
    <location>
        <position position="418"/>
    </location>
    <ligand>
        <name>substrate</name>
    </ligand>
</feature>
<dbReference type="AlphaFoldDB" id="A0A4P8L878"/>
<dbReference type="EC" id="1.1.1.23" evidence="5"/>
<feature type="binding site" evidence="5 9">
    <location>
        <position position="265"/>
    </location>
    <ligand>
        <name>Zn(2+)</name>
        <dbReference type="ChEBI" id="CHEBI:29105"/>
    </ligand>
</feature>
<feature type="binding site" evidence="5 8">
    <location>
        <position position="262"/>
    </location>
    <ligand>
        <name>substrate</name>
    </ligand>
</feature>
<comment type="similarity">
    <text evidence="1 5 6 10">Belongs to the histidinol dehydrogenase family.</text>
</comment>
<protein>
    <recommendedName>
        <fullName evidence="5">Histidinol dehydrogenase</fullName>
        <shortName evidence="5">HDH</shortName>
        <ecNumber evidence="5">1.1.1.23</ecNumber>
    </recommendedName>
</protein>
<feature type="active site" description="Proton acceptor" evidence="5 7">
    <location>
        <position position="331"/>
    </location>
</feature>
<feature type="binding site" evidence="5 8">
    <location>
        <position position="364"/>
    </location>
    <ligand>
        <name>substrate</name>
    </ligand>
</feature>
<dbReference type="KEGG" id="dax:FDQ92_03330"/>
<dbReference type="PIRSF" id="PIRSF000099">
    <property type="entry name" value="Histidinol_dh"/>
    <property type="match status" value="1"/>
</dbReference>
<gene>
    <name evidence="5 11" type="primary">hisD</name>
    <name evidence="11" type="ORF">FDQ92_03330</name>
</gene>
<feature type="binding site" evidence="5 9">
    <location>
        <position position="423"/>
    </location>
    <ligand>
        <name>Zn(2+)</name>
        <dbReference type="ChEBI" id="CHEBI:29105"/>
    </ligand>
</feature>
<comment type="function">
    <text evidence="5">Catalyzes the sequential NAD-dependent oxidations of L-histidinol to L-histidinaldehyde and then to L-histidine.</text>
</comment>
<feature type="binding site" evidence="5 8">
    <location>
        <position position="423"/>
    </location>
    <ligand>
        <name>substrate</name>
    </ligand>
</feature>
<proteinExistence type="inferred from homology"/>
<dbReference type="GO" id="GO:0000105">
    <property type="term" value="P:L-histidine biosynthetic process"/>
    <property type="evidence" value="ECO:0007669"/>
    <property type="project" value="UniProtKB-UniRule"/>
</dbReference>
<comment type="catalytic activity">
    <reaction evidence="5">
        <text>L-histidinol + 2 NAD(+) + H2O = L-histidine + 2 NADH + 3 H(+)</text>
        <dbReference type="Rhea" id="RHEA:20641"/>
        <dbReference type="ChEBI" id="CHEBI:15377"/>
        <dbReference type="ChEBI" id="CHEBI:15378"/>
        <dbReference type="ChEBI" id="CHEBI:57540"/>
        <dbReference type="ChEBI" id="CHEBI:57595"/>
        <dbReference type="ChEBI" id="CHEBI:57699"/>
        <dbReference type="ChEBI" id="CHEBI:57945"/>
        <dbReference type="EC" id="1.1.1.23"/>
    </reaction>
</comment>
<reference evidence="11 12" key="2">
    <citation type="submission" date="2019-05" db="EMBL/GenBank/DDBJ databases">
        <authorList>
            <person name="Suflita J.M."/>
            <person name="Marks C.R."/>
        </authorList>
    </citation>
    <scope>NUCLEOTIDE SEQUENCE [LARGE SCALE GENOMIC DNA]</scope>
    <source>
        <strain evidence="11 12">ALDC</strain>
    </source>
</reference>
<reference evidence="11 12" key="1">
    <citation type="submission" date="2019-05" db="EMBL/GenBank/DDBJ databases">
        <title>The Complete Genome Sequence of the n-alkane-degrading Desulfoglaeba alkanexedens ALDC reveals multiple alkylsuccinate synthase gene clusters.</title>
        <authorList>
            <person name="Callaghan A.V."/>
            <person name="Davidova I.A."/>
            <person name="Duncan K.E."/>
            <person name="Morris B."/>
            <person name="McInerney M.J."/>
        </authorList>
    </citation>
    <scope>NUCLEOTIDE SEQUENCE [LARGE SCALE GENOMIC DNA]</scope>
    <source>
        <strain evidence="11 12">ALDC</strain>
    </source>
</reference>
<dbReference type="PANTHER" id="PTHR21256:SF2">
    <property type="entry name" value="HISTIDINE BIOSYNTHESIS TRIFUNCTIONAL PROTEIN"/>
    <property type="match status" value="1"/>
</dbReference>
<keyword evidence="5" id="KW-0028">Amino-acid biosynthesis</keyword>
<dbReference type="GO" id="GO:0005829">
    <property type="term" value="C:cytosol"/>
    <property type="evidence" value="ECO:0007669"/>
    <property type="project" value="TreeGrafter"/>
</dbReference>
<evidence type="ECO:0000256" key="2">
    <source>
        <dbReference type="ARBA" id="ARBA00022723"/>
    </source>
</evidence>
<keyword evidence="2 5" id="KW-0479">Metal-binding</keyword>
<feature type="binding site" evidence="5 9">
    <location>
        <position position="364"/>
    </location>
    <ligand>
        <name>Zn(2+)</name>
        <dbReference type="ChEBI" id="CHEBI:29105"/>
    </ligand>
</feature>
<dbReference type="PRINTS" id="PR00083">
    <property type="entry name" value="HOLDHDRGNASE"/>
</dbReference>
<comment type="pathway">
    <text evidence="5">Amino-acid biosynthesis; L-histidine biosynthesis; L-histidine from 5-phospho-alpha-D-ribose 1-diphosphate: step 9/9.</text>
</comment>
<evidence type="ECO:0000256" key="10">
    <source>
        <dbReference type="RuleBase" id="RU004175"/>
    </source>
</evidence>
<dbReference type="CDD" id="cd06572">
    <property type="entry name" value="Histidinol_dh"/>
    <property type="match status" value="1"/>
</dbReference>
<keyword evidence="4 5" id="KW-0560">Oxidoreductase</keyword>
<organism evidence="11 12">
    <name type="scientific">Desulfoglaeba alkanexedens ALDC</name>
    <dbReference type="NCBI Taxonomy" id="980445"/>
    <lineage>
        <taxon>Bacteria</taxon>
        <taxon>Pseudomonadati</taxon>
        <taxon>Thermodesulfobacteriota</taxon>
        <taxon>Syntrophobacteria</taxon>
        <taxon>Syntrophobacterales</taxon>
        <taxon>Syntrophobacteraceae</taxon>
        <taxon>Desulfoglaeba</taxon>
    </lineage>
</organism>
<comment type="cofactor">
    <cofactor evidence="5 9">
        <name>Zn(2+)</name>
        <dbReference type="ChEBI" id="CHEBI:29105"/>
    </cofactor>
    <text evidence="5 9">Binds 1 zinc ion per subunit.</text>
</comment>
<evidence type="ECO:0000256" key="7">
    <source>
        <dbReference type="PIRSR" id="PIRSR000099-1"/>
    </source>
</evidence>
<dbReference type="SUPFAM" id="SSF53720">
    <property type="entry name" value="ALDH-like"/>
    <property type="match status" value="1"/>
</dbReference>
<keyword evidence="5" id="KW-0368">Histidine biosynthesis</keyword>
<dbReference type="PROSITE" id="PS00611">
    <property type="entry name" value="HISOL_DEHYDROGENASE"/>
    <property type="match status" value="1"/>
</dbReference>
<dbReference type="EMBL" id="CP040098">
    <property type="protein sequence ID" value="QCQ23425.1"/>
    <property type="molecule type" value="Genomic_DNA"/>
</dbReference>
<keyword evidence="3 5" id="KW-0862">Zinc</keyword>
<dbReference type="Gene3D" id="1.20.5.1300">
    <property type="match status" value="1"/>
</dbReference>
<evidence type="ECO:0000256" key="3">
    <source>
        <dbReference type="ARBA" id="ARBA00022833"/>
    </source>
</evidence>
<evidence type="ECO:0000313" key="12">
    <source>
        <dbReference type="Proteomes" id="UP000298602"/>
    </source>
</evidence>
<dbReference type="InterPro" id="IPR001692">
    <property type="entry name" value="Histidinol_DH_CS"/>
</dbReference>
<dbReference type="OrthoDB" id="9805269at2"/>
<dbReference type="GO" id="GO:0008270">
    <property type="term" value="F:zinc ion binding"/>
    <property type="evidence" value="ECO:0007669"/>
    <property type="project" value="UniProtKB-UniRule"/>
</dbReference>
<comment type="caution">
    <text evidence="5">Lacks conserved residue(s) required for the propagation of feature annotation.</text>
</comment>
<evidence type="ECO:0000256" key="9">
    <source>
        <dbReference type="PIRSR" id="PIRSR000099-4"/>
    </source>
</evidence>
<dbReference type="FunFam" id="3.40.50.1980:FF:000001">
    <property type="entry name" value="Histidinol dehydrogenase"/>
    <property type="match status" value="1"/>
</dbReference>
<dbReference type="HAMAP" id="MF_01024">
    <property type="entry name" value="HisD"/>
    <property type="match status" value="1"/>
</dbReference>
<evidence type="ECO:0000256" key="1">
    <source>
        <dbReference type="ARBA" id="ARBA00010178"/>
    </source>
</evidence>
<evidence type="ECO:0000256" key="6">
    <source>
        <dbReference type="PIRNR" id="PIRNR000099"/>
    </source>
</evidence>
<keyword evidence="12" id="KW-1185">Reference proteome</keyword>
<feature type="active site" description="Proton acceptor" evidence="5 7">
    <location>
        <position position="330"/>
    </location>
</feature>
<accession>A0A4P8L878</accession>
<dbReference type="Pfam" id="PF00815">
    <property type="entry name" value="Histidinol_dh"/>
    <property type="match status" value="1"/>
</dbReference>
<keyword evidence="5" id="KW-0520">NAD</keyword>
<dbReference type="RefSeq" id="WP_137425690.1">
    <property type="nucleotide sequence ID" value="NZ_CP040098.1"/>
</dbReference>
<dbReference type="NCBIfam" id="TIGR00069">
    <property type="entry name" value="hisD"/>
    <property type="match status" value="1"/>
</dbReference>
<evidence type="ECO:0000313" key="11">
    <source>
        <dbReference type="EMBL" id="QCQ23425.1"/>
    </source>
</evidence>
<feature type="binding site" evidence="5 8">
    <location>
        <position position="331"/>
    </location>
    <ligand>
        <name>substrate</name>
    </ligand>
</feature>
<dbReference type="GO" id="GO:0004399">
    <property type="term" value="F:histidinol dehydrogenase activity"/>
    <property type="evidence" value="ECO:0007669"/>
    <property type="project" value="UniProtKB-UniRule"/>
</dbReference>
<dbReference type="UniPathway" id="UPA00031">
    <property type="reaction ID" value="UER00014"/>
</dbReference>
<feature type="binding site" evidence="5 9">
    <location>
        <position position="262"/>
    </location>
    <ligand>
        <name>Zn(2+)</name>
        <dbReference type="ChEBI" id="CHEBI:29105"/>
    </ligand>
</feature>
<evidence type="ECO:0000256" key="4">
    <source>
        <dbReference type="ARBA" id="ARBA00023002"/>
    </source>
</evidence>
<evidence type="ECO:0000256" key="8">
    <source>
        <dbReference type="PIRSR" id="PIRSR000099-3"/>
    </source>
</evidence>
<dbReference type="GO" id="GO:0051287">
    <property type="term" value="F:NAD binding"/>
    <property type="evidence" value="ECO:0007669"/>
    <property type="project" value="InterPro"/>
</dbReference>
<dbReference type="InterPro" id="IPR012131">
    <property type="entry name" value="Hstdl_DH"/>
</dbReference>
<dbReference type="PANTHER" id="PTHR21256">
    <property type="entry name" value="HISTIDINOL DEHYDROGENASE HDH"/>
    <property type="match status" value="1"/>
</dbReference>
<dbReference type="Gene3D" id="3.40.50.1980">
    <property type="entry name" value="Nitrogenase molybdenum iron protein domain"/>
    <property type="match status" value="2"/>
</dbReference>
<dbReference type="InterPro" id="IPR016161">
    <property type="entry name" value="Ald_DH/histidinol_DH"/>
</dbReference>
<dbReference type="Proteomes" id="UP000298602">
    <property type="component" value="Chromosome"/>
</dbReference>
<feature type="binding site" evidence="5 8">
    <location>
        <position position="265"/>
    </location>
    <ligand>
        <name>substrate</name>
    </ligand>
</feature>